<dbReference type="AlphaFoldDB" id="F4QIQ6"/>
<dbReference type="Proteomes" id="UP000006512">
    <property type="component" value="Unassembled WGS sequence"/>
</dbReference>
<sequence length="54" mass="6212">MEARYEETRGFIEQIFPLFSFRCSILGSLGLLNFSSSTGSFDIIRTRINFQLAM</sequence>
<proteinExistence type="predicted"/>
<reference evidence="2" key="1">
    <citation type="submission" date="2011-03" db="EMBL/GenBank/DDBJ databases">
        <title>Draft genome sequence of Brevundimonas diminuta.</title>
        <authorList>
            <person name="Brown P.J.B."/>
            <person name="Buechlein A."/>
            <person name="Hemmerich C."/>
            <person name="Brun Y.V."/>
        </authorList>
    </citation>
    <scope>NUCLEOTIDE SEQUENCE [LARGE SCALE GENOMIC DNA]</scope>
    <source>
        <strain evidence="2">C19</strain>
    </source>
</reference>
<evidence type="ECO:0000313" key="2">
    <source>
        <dbReference type="Proteomes" id="UP000006512"/>
    </source>
</evidence>
<protein>
    <submittedName>
        <fullName evidence="1">Uncharacterized protein</fullName>
    </submittedName>
</protein>
<name>F4QIQ6_9CAUL</name>
<accession>F4QIQ6</accession>
<dbReference type="HOGENOM" id="CLU_3039981_0_0_5"/>
<organism evidence="1 2">
    <name type="scientific">Asticcacaulis biprosthecium C19</name>
    <dbReference type="NCBI Taxonomy" id="715226"/>
    <lineage>
        <taxon>Bacteria</taxon>
        <taxon>Pseudomonadati</taxon>
        <taxon>Pseudomonadota</taxon>
        <taxon>Alphaproteobacteria</taxon>
        <taxon>Caulobacterales</taxon>
        <taxon>Caulobacteraceae</taxon>
        <taxon>Asticcacaulis</taxon>
    </lineage>
</organism>
<evidence type="ECO:0000313" key="1">
    <source>
        <dbReference type="EMBL" id="EGF91815.1"/>
    </source>
</evidence>
<keyword evidence="2" id="KW-1185">Reference proteome</keyword>
<gene>
    <name evidence="1" type="ORF">ABI_02470</name>
</gene>
<dbReference type="EMBL" id="GL883077">
    <property type="protein sequence ID" value="EGF91815.1"/>
    <property type="molecule type" value="Genomic_DNA"/>
</dbReference>